<keyword evidence="4" id="KW-0732">Signal</keyword>
<dbReference type="InterPro" id="IPR020011">
    <property type="entry name" value="FimV_C"/>
</dbReference>
<dbReference type="EMBL" id="JBHRXZ010000012">
    <property type="protein sequence ID" value="MFC3607113.1"/>
    <property type="molecule type" value="Genomic_DNA"/>
</dbReference>
<evidence type="ECO:0000259" key="5">
    <source>
        <dbReference type="PROSITE" id="PS51782"/>
    </source>
</evidence>
<dbReference type="Pfam" id="PF25800">
    <property type="entry name" value="FimV_N"/>
    <property type="match status" value="1"/>
</dbReference>
<name>A0ABV7T3Q0_9GAMM</name>
<dbReference type="NCBIfam" id="TIGR03504">
    <property type="entry name" value="FimV_Cterm"/>
    <property type="match status" value="1"/>
</dbReference>
<dbReference type="Proteomes" id="UP001595630">
    <property type="component" value="Unassembled WGS sequence"/>
</dbReference>
<gene>
    <name evidence="6" type="ORF">ACFOMF_04870</name>
</gene>
<feature type="coiled-coil region" evidence="1">
    <location>
        <begin position="326"/>
        <end position="374"/>
    </location>
</feature>
<proteinExistence type="predicted"/>
<sequence length="903" mass="97006">MVRVRNLVLAIAATTALTSNMAFALGLGEVRLKSSLNQPLAAEIELLDARNLGDGEILPNLASIEDFNRVGVDRPYFLSDLKFTPVRRPDGQYVIQVSSSRPIREPYLNFVIEVMWPSGRLLREYTLLLDPPLYSPETVAQAAPQLPIAAPAPAVRTVPPAPTNHATRSAPAPAPAARPALGDEYRVSSRDTLWEIAERSRHGGSVHQAMLAIQDLNPDAFIDGNINRMKNGQVLRLPTAEQVVQRSRADAVALVAEQNAAWRQGRALSPAGARQLDATPRATVSAEPERSDSGDSLRLTAAISGSSTVGSDTGGEGDSAALRDQLATTRENLDSSVRENIELKERLEDLQSQLDKLHRLMELKDDQLAKLQLQSSQEPVPAAADTEESADVVAALPASAAPAAQGDATGEPPVPAAPLTPAPVPSDPGLLATVLGNPLWLGLGGGALLLVLVGLLLASRRKALRDAALEETLEQDAFPSQEVPIGVYGAVNESRVEDEPAEMAATEERRAQPSTDVLAEADVYIAYGRFTQAAELLQDALNHEPQRSDLRLKLMEVRAEMGDQQGFVREEAELREIGGSENEINQLRARYPAMLAGVAAGVTAAAVADEFNFNFDDLNLDDPVVQDPEDEQAAAGAEFDFNLDDLEEQLAELAEPGEVPVLDTAADVAETDPAPGQANFDEFSFELDVDQPAEEDPFADFDLELPEESAAKPSPAVPPVDEALTADNDEILDFDLDLHLDAPKLEGEPPAGRQELDELSFELSGQAFTLDDEPGKAESESSFLLEDFDLSLDDLAAEETPSEPAEVDELDAELDALAQRFEVAPEPAADNPAPVQLSPVADDMDEDFDFLAGTDETTTKLDLARAYIEMGDADGARDILDEILAEGNAAQQQEAREMMTTLS</sequence>
<dbReference type="PROSITE" id="PS51782">
    <property type="entry name" value="LYSM"/>
    <property type="match status" value="1"/>
</dbReference>
<keyword evidence="7" id="KW-1185">Reference proteome</keyword>
<evidence type="ECO:0000256" key="4">
    <source>
        <dbReference type="SAM" id="SignalP"/>
    </source>
</evidence>
<evidence type="ECO:0000256" key="1">
    <source>
        <dbReference type="SAM" id="Coils"/>
    </source>
</evidence>
<feature type="signal peptide" evidence="4">
    <location>
        <begin position="1"/>
        <end position="24"/>
    </location>
</feature>
<dbReference type="InterPro" id="IPR057840">
    <property type="entry name" value="FimV_N"/>
</dbReference>
<dbReference type="Gene3D" id="1.20.58.2200">
    <property type="match status" value="1"/>
</dbReference>
<feature type="chain" id="PRO_5047538940" evidence="4">
    <location>
        <begin position="25"/>
        <end position="903"/>
    </location>
</feature>
<dbReference type="InterPro" id="IPR020012">
    <property type="entry name" value="LysM_FimV"/>
</dbReference>
<protein>
    <submittedName>
        <fullName evidence="6">FimV/HubP family polar landmark protein</fullName>
    </submittedName>
</protein>
<keyword evidence="3" id="KW-0812">Transmembrane</keyword>
<evidence type="ECO:0000313" key="6">
    <source>
        <dbReference type="EMBL" id="MFC3607113.1"/>
    </source>
</evidence>
<dbReference type="InterPro" id="IPR018392">
    <property type="entry name" value="LysM"/>
</dbReference>
<dbReference type="RefSeq" id="WP_386361779.1">
    <property type="nucleotide sequence ID" value="NZ_JBHRXZ010000012.1"/>
</dbReference>
<feature type="compositionally biased region" description="Pro residues" evidence="2">
    <location>
        <begin position="412"/>
        <end position="421"/>
    </location>
</feature>
<dbReference type="InterPro" id="IPR011990">
    <property type="entry name" value="TPR-like_helical_dom_sf"/>
</dbReference>
<dbReference type="Gene3D" id="3.10.350.10">
    <property type="entry name" value="LysM domain"/>
    <property type="match status" value="1"/>
</dbReference>
<comment type="caution">
    <text evidence="6">The sequence shown here is derived from an EMBL/GenBank/DDBJ whole genome shotgun (WGS) entry which is preliminary data.</text>
</comment>
<feature type="region of interest" description="Disordered" evidence="2">
    <location>
        <begin position="401"/>
        <end position="421"/>
    </location>
</feature>
<evidence type="ECO:0000256" key="3">
    <source>
        <dbReference type="SAM" id="Phobius"/>
    </source>
</evidence>
<dbReference type="Gene3D" id="1.25.40.10">
    <property type="entry name" value="Tetratricopeptide repeat domain"/>
    <property type="match status" value="1"/>
</dbReference>
<dbReference type="InterPro" id="IPR038440">
    <property type="entry name" value="FimV_C_sf"/>
</dbReference>
<dbReference type="NCBIfam" id="TIGR03505">
    <property type="entry name" value="FimV_core"/>
    <property type="match status" value="1"/>
</dbReference>
<accession>A0ABV7T3Q0</accession>
<keyword evidence="3" id="KW-0472">Membrane</keyword>
<dbReference type="PANTHER" id="PTHR48125:SF12">
    <property type="entry name" value="AT HOOK TRANSCRIPTION FACTOR FAMILY-RELATED"/>
    <property type="match status" value="1"/>
</dbReference>
<evidence type="ECO:0000313" key="7">
    <source>
        <dbReference type="Proteomes" id="UP001595630"/>
    </source>
</evidence>
<keyword evidence="3" id="KW-1133">Transmembrane helix</keyword>
<feature type="transmembrane region" description="Helical" evidence="3">
    <location>
        <begin position="439"/>
        <end position="458"/>
    </location>
</feature>
<dbReference type="InterPro" id="IPR036779">
    <property type="entry name" value="LysM_dom_sf"/>
</dbReference>
<keyword evidence="1" id="KW-0175">Coiled coil</keyword>
<dbReference type="CDD" id="cd00118">
    <property type="entry name" value="LysM"/>
    <property type="match status" value="1"/>
</dbReference>
<feature type="domain" description="LysM" evidence="5">
    <location>
        <begin position="183"/>
        <end position="237"/>
    </location>
</feature>
<dbReference type="PANTHER" id="PTHR48125">
    <property type="entry name" value="LP07818P1"/>
    <property type="match status" value="1"/>
</dbReference>
<feature type="region of interest" description="Disordered" evidence="2">
    <location>
        <begin position="263"/>
        <end position="297"/>
    </location>
</feature>
<evidence type="ECO:0000256" key="2">
    <source>
        <dbReference type="SAM" id="MobiDB-lite"/>
    </source>
</evidence>
<organism evidence="6 7">
    <name type="scientific">Stutzerimonas tarimensis</name>
    <dbReference type="NCBI Taxonomy" id="1507735"/>
    <lineage>
        <taxon>Bacteria</taxon>
        <taxon>Pseudomonadati</taxon>
        <taxon>Pseudomonadota</taxon>
        <taxon>Gammaproteobacteria</taxon>
        <taxon>Pseudomonadales</taxon>
        <taxon>Pseudomonadaceae</taxon>
        <taxon>Stutzerimonas</taxon>
    </lineage>
</organism>
<reference evidence="7" key="1">
    <citation type="journal article" date="2019" name="Int. J. Syst. Evol. Microbiol.">
        <title>The Global Catalogue of Microorganisms (GCM) 10K type strain sequencing project: providing services to taxonomists for standard genome sequencing and annotation.</title>
        <authorList>
            <consortium name="The Broad Institute Genomics Platform"/>
            <consortium name="The Broad Institute Genome Sequencing Center for Infectious Disease"/>
            <person name="Wu L."/>
            <person name="Ma J."/>
        </authorList>
    </citation>
    <scope>NUCLEOTIDE SEQUENCE [LARGE SCALE GENOMIC DNA]</scope>
    <source>
        <strain evidence="7">KCTC 42447</strain>
    </source>
</reference>